<reference evidence="1 2" key="2">
    <citation type="journal article" date="2020" name="Cell Rep.">
        <title>Acquisition and Adaptation of Ultra-small Parasitic Reduced Genome Bacteria to Mammalian Hosts.</title>
        <authorList>
            <person name="McLean J.S."/>
            <person name="Bor B."/>
            <person name="Kerns K.A."/>
            <person name="Liu Q."/>
            <person name="To T.T."/>
            <person name="Solden L."/>
            <person name="Hendrickson E.L."/>
            <person name="Wrighton K."/>
            <person name="Shi W."/>
            <person name="He X."/>
        </authorList>
    </citation>
    <scope>NUCLEOTIDE SEQUENCE [LARGE SCALE GENOMIC DNA]</scope>
    <source>
        <strain evidence="1 2">TM7_G3_2_Rum_HOT_351B</strain>
    </source>
</reference>
<name>A0ABY0FL00_9BACT</name>
<dbReference type="EMBL" id="PRLM01000006">
    <property type="protein sequence ID" value="RYC74422.1"/>
    <property type="molecule type" value="Genomic_DNA"/>
</dbReference>
<gene>
    <name evidence="1" type="ORF">G3RUM_00576</name>
</gene>
<keyword evidence="2" id="KW-1185">Reference proteome</keyword>
<dbReference type="RefSeq" id="WP_129735192.1">
    <property type="nucleotide sequence ID" value="NZ_PRLM01000006.1"/>
</dbReference>
<organism evidence="1 2">
    <name type="scientific">Candidatus Nanosyncoccus alces</name>
    <dbReference type="NCBI Taxonomy" id="2171997"/>
    <lineage>
        <taxon>Bacteria</taxon>
        <taxon>Candidatus Saccharimonadota</taxon>
        <taxon>Candidatus Nanosyncoccalia</taxon>
        <taxon>Candidatus Nanosyncoccales</taxon>
        <taxon>Candidatus Nanosyncoccaceae</taxon>
        <taxon>Candidatus Nanosyncoccus</taxon>
    </lineage>
</organism>
<dbReference type="Proteomes" id="UP001191019">
    <property type="component" value="Unassembled WGS sequence"/>
</dbReference>
<sequence length="76" mass="9031">MKLLQPDICQNFYRYELVRRSGKYNMIMEARLAMIEAGLSAKDYADTIRHYSEYKSAIEDNFDSINNFMEVFRCDS</sequence>
<comment type="caution">
    <text evidence="1">The sequence shown here is derived from an EMBL/GenBank/DDBJ whole genome shotgun (WGS) entry which is preliminary data.</text>
</comment>
<evidence type="ECO:0000313" key="2">
    <source>
        <dbReference type="Proteomes" id="UP001191019"/>
    </source>
</evidence>
<reference evidence="1 2" key="1">
    <citation type="journal article" date="2018" name="bioRxiv">
        <title>Evidence of independent acquisition and adaption of ultra-small bacteria to human hosts across the highly diverse yet reduced genomes of the phylum Saccharibacteria.</title>
        <authorList>
            <person name="McLean J.S."/>
            <person name="Bor B."/>
            <person name="To T.T."/>
            <person name="Liu Q."/>
            <person name="Kearns K.A."/>
            <person name="Solden L.M."/>
            <person name="Wrighton K.C."/>
            <person name="He X."/>
            <person name="Shi W."/>
        </authorList>
    </citation>
    <scope>NUCLEOTIDE SEQUENCE [LARGE SCALE GENOMIC DNA]</scope>
    <source>
        <strain evidence="1 2">TM7_G3_2_Rum_HOT_351B</strain>
    </source>
</reference>
<proteinExistence type="predicted"/>
<accession>A0ABY0FL00</accession>
<protein>
    <submittedName>
        <fullName evidence="1">Uncharacterized protein</fullName>
    </submittedName>
</protein>
<evidence type="ECO:0000313" key="1">
    <source>
        <dbReference type="EMBL" id="RYC74422.1"/>
    </source>
</evidence>